<dbReference type="EC" id="2.3.1.257" evidence="4"/>
<evidence type="ECO:0000256" key="11">
    <source>
        <dbReference type="ARBA" id="ARBA00049524"/>
    </source>
</evidence>
<dbReference type="SUPFAM" id="SSF55729">
    <property type="entry name" value="Acyl-CoA N-acyltransferases (Nat)"/>
    <property type="match status" value="1"/>
</dbReference>
<sequence length="263" mass="30050">MPDEPRLSNRGGLSHIGRGCWIHRFVSETNATKEPKRLIGRRQQRPENPIETANKISDEEFLTQYVKPSWPEWKHPKDETTFTLSLIRPTSMTEGDLEACYNLIDETSGADYRSSSLGWHAAAKKKEMRSPDLRYILVKDDSGKIKGFTSFMPTFENHEPVIYCYEIHLKPELQGTGLGKKLMSYYADVAENIPTVEKAMLTCFVSNESALKFYEKLGFTKDDYSPRERKLRGGKVVVPDYVILSRPTSSQKVDNSRAHQPGR</sequence>
<name>A0A8K0S5I9_9HYPO</name>
<accession>A0A8K0S5I9</accession>
<dbReference type="GO" id="GO:0005634">
    <property type="term" value="C:nucleus"/>
    <property type="evidence" value="ECO:0007669"/>
    <property type="project" value="UniProtKB-SubCell"/>
</dbReference>
<dbReference type="Pfam" id="PF00583">
    <property type="entry name" value="Acetyltransf_1"/>
    <property type="match status" value="1"/>
</dbReference>
<comment type="caution">
    <text evidence="13">The sequence shown here is derived from an EMBL/GenBank/DDBJ whole genome shotgun (WGS) entry which is preliminary data.</text>
</comment>
<evidence type="ECO:0000313" key="13">
    <source>
        <dbReference type="EMBL" id="KAH7256659.1"/>
    </source>
</evidence>
<dbReference type="PROSITE" id="PS51186">
    <property type="entry name" value="GNAT"/>
    <property type="match status" value="1"/>
</dbReference>
<feature type="domain" description="N-acetyltransferase" evidence="12">
    <location>
        <begin position="87"/>
        <end position="247"/>
    </location>
</feature>
<evidence type="ECO:0000313" key="14">
    <source>
        <dbReference type="Proteomes" id="UP000813427"/>
    </source>
</evidence>
<keyword evidence="6" id="KW-0963">Cytoplasm</keyword>
<dbReference type="InterPro" id="IPR000182">
    <property type="entry name" value="GNAT_dom"/>
</dbReference>
<proteinExistence type="inferred from homology"/>
<comment type="subcellular location">
    <subcellularLocation>
        <location evidence="2">Cytoplasm</location>
    </subcellularLocation>
    <subcellularLocation>
        <location evidence="1">Nucleus</location>
    </subcellularLocation>
</comment>
<comment type="catalytic activity">
    <reaction evidence="10">
        <text>N-terminal L-seryl-[histone H2A] + acetyl-CoA = N-terminal N(alpha)-acetyl-L-seryl-[histone H2A] + CoA + H(+)</text>
        <dbReference type="Rhea" id="RHEA:50600"/>
        <dbReference type="Rhea" id="RHEA-COMP:12742"/>
        <dbReference type="Rhea" id="RHEA-COMP:12744"/>
        <dbReference type="ChEBI" id="CHEBI:15378"/>
        <dbReference type="ChEBI" id="CHEBI:57287"/>
        <dbReference type="ChEBI" id="CHEBI:57288"/>
        <dbReference type="ChEBI" id="CHEBI:64738"/>
        <dbReference type="ChEBI" id="CHEBI:83690"/>
        <dbReference type="EC" id="2.3.1.257"/>
    </reaction>
</comment>
<dbReference type="AlphaFoldDB" id="A0A8K0S5I9"/>
<dbReference type="GO" id="GO:0010485">
    <property type="term" value="F:histone H4 acetyltransferase activity"/>
    <property type="evidence" value="ECO:0007669"/>
    <property type="project" value="InterPro"/>
</dbReference>
<comment type="catalytic activity">
    <reaction evidence="11">
        <text>N-terminal L-seryl-[histone H4] + acetyl-CoA = N-terminal N(alpha)-acetyl-L-seryl-[histone H4] + CoA + H(+)</text>
        <dbReference type="Rhea" id="RHEA:50596"/>
        <dbReference type="Rhea" id="RHEA-COMP:12740"/>
        <dbReference type="Rhea" id="RHEA-COMP:12743"/>
        <dbReference type="ChEBI" id="CHEBI:15378"/>
        <dbReference type="ChEBI" id="CHEBI:57287"/>
        <dbReference type="ChEBI" id="CHEBI:57288"/>
        <dbReference type="ChEBI" id="CHEBI:64738"/>
        <dbReference type="ChEBI" id="CHEBI:83690"/>
        <dbReference type="EC" id="2.3.1.257"/>
    </reaction>
</comment>
<keyword evidence="7" id="KW-0808">Transferase</keyword>
<keyword evidence="8" id="KW-0539">Nucleus</keyword>
<keyword evidence="9" id="KW-0012">Acyltransferase</keyword>
<dbReference type="PANTHER" id="PTHR20531">
    <property type="entry name" value="N-ALPHA-ACETYLTRANSFERASE 40"/>
    <property type="match status" value="1"/>
</dbReference>
<evidence type="ECO:0000256" key="5">
    <source>
        <dbReference type="ARBA" id="ARBA00015043"/>
    </source>
</evidence>
<dbReference type="EMBL" id="JAGPXF010000002">
    <property type="protein sequence ID" value="KAH7256659.1"/>
    <property type="molecule type" value="Genomic_DNA"/>
</dbReference>
<comment type="similarity">
    <text evidence="3">Belongs to the acetyltransferase family. NAA40 subfamily.</text>
</comment>
<organism evidence="13 14">
    <name type="scientific">Fusarium tricinctum</name>
    <dbReference type="NCBI Taxonomy" id="61284"/>
    <lineage>
        <taxon>Eukaryota</taxon>
        <taxon>Fungi</taxon>
        <taxon>Dikarya</taxon>
        <taxon>Ascomycota</taxon>
        <taxon>Pezizomycotina</taxon>
        <taxon>Sordariomycetes</taxon>
        <taxon>Hypocreomycetidae</taxon>
        <taxon>Hypocreales</taxon>
        <taxon>Nectriaceae</taxon>
        <taxon>Fusarium</taxon>
        <taxon>Fusarium tricinctum species complex</taxon>
    </lineage>
</organism>
<evidence type="ECO:0000256" key="10">
    <source>
        <dbReference type="ARBA" id="ARBA00047821"/>
    </source>
</evidence>
<evidence type="ECO:0000256" key="4">
    <source>
        <dbReference type="ARBA" id="ARBA00012950"/>
    </source>
</evidence>
<dbReference type="GO" id="GO:1990189">
    <property type="term" value="F:protein N-terminal-serine acetyltransferase activity"/>
    <property type="evidence" value="ECO:0007669"/>
    <property type="project" value="UniProtKB-EC"/>
</dbReference>
<evidence type="ECO:0000256" key="6">
    <source>
        <dbReference type="ARBA" id="ARBA00022490"/>
    </source>
</evidence>
<evidence type="ECO:0000256" key="8">
    <source>
        <dbReference type="ARBA" id="ARBA00023242"/>
    </source>
</evidence>
<keyword evidence="14" id="KW-1185">Reference proteome</keyword>
<dbReference type="Gene3D" id="3.40.630.30">
    <property type="match status" value="1"/>
</dbReference>
<dbReference type="PANTHER" id="PTHR20531:SF1">
    <property type="entry name" value="N-ALPHA-ACETYLTRANSFERASE 40"/>
    <property type="match status" value="1"/>
</dbReference>
<evidence type="ECO:0000256" key="1">
    <source>
        <dbReference type="ARBA" id="ARBA00004123"/>
    </source>
</evidence>
<evidence type="ECO:0000256" key="3">
    <source>
        <dbReference type="ARBA" id="ARBA00008870"/>
    </source>
</evidence>
<protein>
    <recommendedName>
        <fullName evidence="5">N-alpha-acetyltransferase 40</fullName>
        <ecNumber evidence="4">2.3.1.257</ecNumber>
    </recommendedName>
</protein>
<dbReference type="InterPro" id="IPR039949">
    <property type="entry name" value="NAA40"/>
</dbReference>
<reference evidence="13" key="1">
    <citation type="journal article" date="2021" name="Nat. Commun.">
        <title>Genetic determinants of endophytism in the Arabidopsis root mycobiome.</title>
        <authorList>
            <person name="Mesny F."/>
            <person name="Miyauchi S."/>
            <person name="Thiergart T."/>
            <person name="Pickel B."/>
            <person name="Atanasova L."/>
            <person name="Karlsson M."/>
            <person name="Huettel B."/>
            <person name="Barry K.W."/>
            <person name="Haridas S."/>
            <person name="Chen C."/>
            <person name="Bauer D."/>
            <person name="Andreopoulos W."/>
            <person name="Pangilinan J."/>
            <person name="LaButti K."/>
            <person name="Riley R."/>
            <person name="Lipzen A."/>
            <person name="Clum A."/>
            <person name="Drula E."/>
            <person name="Henrissat B."/>
            <person name="Kohler A."/>
            <person name="Grigoriev I.V."/>
            <person name="Martin F.M."/>
            <person name="Hacquard S."/>
        </authorList>
    </citation>
    <scope>NUCLEOTIDE SEQUENCE</scope>
    <source>
        <strain evidence="13">MPI-SDFR-AT-0068</strain>
    </source>
</reference>
<dbReference type="Proteomes" id="UP000813427">
    <property type="component" value="Unassembled WGS sequence"/>
</dbReference>
<dbReference type="InterPro" id="IPR016181">
    <property type="entry name" value="Acyl_CoA_acyltransferase"/>
</dbReference>
<evidence type="ECO:0000256" key="7">
    <source>
        <dbReference type="ARBA" id="ARBA00022679"/>
    </source>
</evidence>
<dbReference type="GO" id="GO:0005737">
    <property type="term" value="C:cytoplasm"/>
    <property type="evidence" value="ECO:0007669"/>
    <property type="project" value="UniProtKB-SubCell"/>
</dbReference>
<dbReference type="GO" id="GO:0043998">
    <property type="term" value="F:histone H2A acetyltransferase activity"/>
    <property type="evidence" value="ECO:0007669"/>
    <property type="project" value="InterPro"/>
</dbReference>
<evidence type="ECO:0000259" key="12">
    <source>
        <dbReference type="PROSITE" id="PS51186"/>
    </source>
</evidence>
<gene>
    <name evidence="13" type="ORF">BKA59DRAFT_450739</name>
</gene>
<dbReference type="OrthoDB" id="424551at2759"/>
<evidence type="ECO:0000256" key="9">
    <source>
        <dbReference type="ARBA" id="ARBA00023315"/>
    </source>
</evidence>
<dbReference type="CDD" id="cd04301">
    <property type="entry name" value="NAT_SF"/>
    <property type="match status" value="1"/>
</dbReference>
<evidence type="ECO:0000256" key="2">
    <source>
        <dbReference type="ARBA" id="ARBA00004496"/>
    </source>
</evidence>